<evidence type="ECO:0000256" key="2">
    <source>
        <dbReference type="ARBA" id="ARBA00022771"/>
    </source>
</evidence>
<dbReference type="Gene3D" id="6.10.140.2220">
    <property type="match status" value="1"/>
</dbReference>
<evidence type="ECO:0000313" key="5">
    <source>
        <dbReference type="EMBL" id="EMS21025.1"/>
    </source>
</evidence>
<gene>
    <name evidence="5" type="ORF">RHTO_02246</name>
</gene>
<keyword evidence="1" id="KW-0479">Metal-binding</keyword>
<dbReference type="InterPro" id="IPR002893">
    <property type="entry name" value="Znf_MYND"/>
</dbReference>
<dbReference type="AlphaFoldDB" id="M7WT08"/>
<sequence length="276" mass="30881">MSTQELSKCCVCGQVATKRCEPCGARDVDLFFCSPEHQKLVWDAHKQVCGDKANPFTSPPLSAKEAALAKALADLEYKFDLSAPGTPAHFATEGSGVTLATHMETLHRLPPGSFVKSLIAYYQKAHPEFAAYEDFLSSLRPTLLDAMYSHAVKPAEARAVVKRGLEASEILYVDRMRETVRFELEEDVPPLVITHMRHHALIPQLKNFVLAAFVRMLDPVIPYLIFESPYDFNHFIGAIAKEVTVINSRSVMMEYSTLTRKITAFREGTVAQPEYE</sequence>
<dbReference type="RefSeq" id="XP_016272144.1">
    <property type="nucleotide sequence ID" value="XM_016415923.1"/>
</dbReference>
<evidence type="ECO:0000313" key="6">
    <source>
        <dbReference type="Proteomes" id="UP000016926"/>
    </source>
</evidence>
<accession>M7WT08</accession>
<keyword evidence="2" id="KW-0863">Zinc-finger</keyword>
<dbReference type="HOGENOM" id="CLU_1008844_0_0_1"/>
<dbReference type="GeneID" id="27366259"/>
<organism evidence="5 6">
    <name type="scientific">Rhodotorula toruloides (strain NP11)</name>
    <name type="common">Yeast</name>
    <name type="synonym">Rhodosporidium toruloides</name>
    <dbReference type="NCBI Taxonomy" id="1130832"/>
    <lineage>
        <taxon>Eukaryota</taxon>
        <taxon>Fungi</taxon>
        <taxon>Dikarya</taxon>
        <taxon>Basidiomycota</taxon>
        <taxon>Pucciniomycotina</taxon>
        <taxon>Microbotryomycetes</taxon>
        <taxon>Sporidiobolales</taxon>
        <taxon>Sporidiobolaceae</taxon>
        <taxon>Rhodotorula</taxon>
    </lineage>
</organism>
<dbReference type="Pfam" id="PF01753">
    <property type="entry name" value="zf-MYND"/>
    <property type="match status" value="1"/>
</dbReference>
<feature type="domain" description="MYND-type" evidence="4">
    <location>
        <begin position="9"/>
        <end position="49"/>
    </location>
</feature>
<dbReference type="EMBL" id="KB722658">
    <property type="protein sequence ID" value="EMS21025.1"/>
    <property type="molecule type" value="Genomic_DNA"/>
</dbReference>
<dbReference type="Proteomes" id="UP000016926">
    <property type="component" value="Unassembled WGS sequence"/>
</dbReference>
<name>M7WT08_RHOT1</name>
<evidence type="ECO:0000256" key="1">
    <source>
        <dbReference type="ARBA" id="ARBA00022723"/>
    </source>
</evidence>
<dbReference type="GO" id="GO:0008270">
    <property type="term" value="F:zinc ion binding"/>
    <property type="evidence" value="ECO:0007669"/>
    <property type="project" value="UniProtKB-KW"/>
</dbReference>
<reference evidence="5 6" key="1">
    <citation type="journal article" date="2012" name="Nat. Commun.">
        <title>A multi-omic map of the lipid-producing yeast Rhodosporidium toruloides.</title>
        <authorList>
            <person name="Zhu Z."/>
            <person name="Zhang S."/>
            <person name="Liu H."/>
            <person name="Shen H."/>
            <person name="Lin X."/>
            <person name="Yang F."/>
            <person name="Zhou Y.J."/>
            <person name="Jin G."/>
            <person name="Ye M."/>
            <person name="Zou H."/>
            <person name="Zou H."/>
            <person name="Zhao Z.K."/>
        </authorList>
    </citation>
    <scope>NUCLEOTIDE SEQUENCE [LARGE SCALE GENOMIC DNA]</scope>
    <source>
        <strain evidence="5 6">NP11</strain>
    </source>
</reference>
<keyword evidence="6" id="KW-1185">Reference proteome</keyword>
<evidence type="ECO:0000256" key="3">
    <source>
        <dbReference type="ARBA" id="ARBA00022833"/>
    </source>
</evidence>
<protein>
    <submittedName>
        <fullName evidence="5">Zinc finger, MYND-type domain containing protein</fullName>
    </submittedName>
</protein>
<proteinExistence type="predicted"/>
<evidence type="ECO:0000259" key="4">
    <source>
        <dbReference type="Pfam" id="PF01753"/>
    </source>
</evidence>
<keyword evidence="3" id="KW-0862">Zinc</keyword>
<dbReference type="SUPFAM" id="SSF144232">
    <property type="entry name" value="HIT/MYND zinc finger-like"/>
    <property type="match status" value="1"/>
</dbReference>